<dbReference type="Proteomes" id="UP000588647">
    <property type="component" value="Unassembled WGS sequence"/>
</dbReference>
<organism evidence="3 4">
    <name type="scientific">Aurantimonas endophytica</name>
    <dbReference type="NCBI Taxonomy" id="1522175"/>
    <lineage>
        <taxon>Bacteria</taxon>
        <taxon>Pseudomonadati</taxon>
        <taxon>Pseudomonadota</taxon>
        <taxon>Alphaproteobacteria</taxon>
        <taxon>Hyphomicrobiales</taxon>
        <taxon>Aurantimonadaceae</taxon>
        <taxon>Aurantimonas</taxon>
    </lineage>
</organism>
<dbReference type="RefSeq" id="WP_183205748.1">
    <property type="nucleotide sequence ID" value="NZ_JAAAMM010000001.1"/>
</dbReference>
<evidence type="ECO:0000313" key="4">
    <source>
        <dbReference type="Proteomes" id="UP000588647"/>
    </source>
</evidence>
<name>A0A7W6MMY2_9HYPH</name>
<evidence type="ECO:0000313" key="3">
    <source>
        <dbReference type="EMBL" id="MBB4001293.1"/>
    </source>
</evidence>
<feature type="signal peptide" evidence="2">
    <location>
        <begin position="1"/>
        <end position="23"/>
    </location>
</feature>
<dbReference type="AlphaFoldDB" id="A0A7W6MMY2"/>
<keyword evidence="4" id="KW-1185">Reference proteome</keyword>
<dbReference type="EMBL" id="JACIEM010000001">
    <property type="protein sequence ID" value="MBB4001293.1"/>
    <property type="molecule type" value="Genomic_DNA"/>
</dbReference>
<proteinExistence type="predicted"/>
<sequence length="93" mass="9783">MKTLPLLATGLALSIAAATPAAAQFASTGDGIFGNFYSTDRNVATKDRPQIQPLPYQSQPKAKAPVWKKSRPPLDTAGASTPSGKHANHKIAR</sequence>
<feature type="chain" id="PRO_5031060194" evidence="2">
    <location>
        <begin position="24"/>
        <end position="93"/>
    </location>
</feature>
<accession>A0A7W6MMY2</accession>
<feature type="region of interest" description="Disordered" evidence="1">
    <location>
        <begin position="47"/>
        <end position="93"/>
    </location>
</feature>
<reference evidence="3 4" key="1">
    <citation type="submission" date="2020-08" db="EMBL/GenBank/DDBJ databases">
        <title>Genomic Encyclopedia of Type Strains, Phase IV (KMG-IV): sequencing the most valuable type-strain genomes for metagenomic binning, comparative biology and taxonomic classification.</title>
        <authorList>
            <person name="Goeker M."/>
        </authorList>
    </citation>
    <scope>NUCLEOTIDE SEQUENCE [LARGE SCALE GENOMIC DNA]</scope>
    <source>
        <strain evidence="3 4">DSM 103570</strain>
    </source>
</reference>
<protein>
    <submittedName>
        <fullName evidence="3">Uncharacterized protein</fullName>
    </submittedName>
</protein>
<evidence type="ECO:0000256" key="2">
    <source>
        <dbReference type="SAM" id="SignalP"/>
    </source>
</evidence>
<comment type="caution">
    <text evidence="3">The sequence shown here is derived from an EMBL/GenBank/DDBJ whole genome shotgun (WGS) entry which is preliminary data.</text>
</comment>
<keyword evidence="2" id="KW-0732">Signal</keyword>
<gene>
    <name evidence="3" type="ORF">GGR03_000340</name>
</gene>
<evidence type="ECO:0000256" key="1">
    <source>
        <dbReference type="SAM" id="MobiDB-lite"/>
    </source>
</evidence>